<feature type="signal peptide" evidence="2">
    <location>
        <begin position="1"/>
        <end position="22"/>
    </location>
</feature>
<accession>A0A0K1Q820</accession>
<name>A0A0K1Q820_9BACT</name>
<dbReference type="PROSITE" id="PS51257">
    <property type="entry name" value="PROKAR_LIPOPROTEIN"/>
    <property type="match status" value="1"/>
</dbReference>
<evidence type="ECO:0000256" key="2">
    <source>
        <dbReference type="SAM" id="SignalP"/>
    </source>
</evidence>
<gene>
    <name evidence="3" type="ORF">AKJ09_08537</name>
</gene>
<proteinExistence type="predicted"/>
<keyword evidence="2" id="KW-0732">Signal</keyword>
<dbReference type="EMBL" id="CP012333">
    <property type="protein sequence ID" value="AKV01874.1"/>
    <property type="molecule type" value="Genomic_DNA"/>
</dbReference>
<evidence type="ECO:0008006" key="5">
    <source>
        <dbReference type="Google" id="ProtNLM"/>
    </source>
</evidence>
<feature type="region of interest" description="Disordered" evidence="1">
    <location>
        <begin position="28"/>
        <end position="65"/>
    </location>
</feature>
<sequence length="174" mass="17546">MTLSAKWTSLSILAIAALGAVACTVTSGTVDDSNGGKGSNTDVDSGSETADSGTDSTTGDAAASSCEDNKQSNALVSMECQACLEQNCCTELKGCFNIDPGTDDSGAPLVSCNDYAACLSTCSEQNPTDEAAYQKCVDDTCVATADAKIPTAFDNIIKCGGSKGCSTVCGIQTQ</sequence>
<dbReference type="AlphaFoldDB" id="A0A0K1Q820"/>
<protein>
    <recommendedName>
        <fullName evidence="5">Secreted protein</fullName>
    </recommendedName>
</protein>
<dbReference type="RefSeq" id="WP_146652890.1">
    <property type="nucleotide sequence ID" value="NZ_CP012333.1"/>
</dbReference>
<keyword evidence="4" id="KW-1185">Reference proteome</keyword>
<evidence type="ECO:0000313" key="3">
    <source>
        <dbReference type="EMBL" id="AKV01874.1"/>
    </source>
</evidence>
<reference evidence="3 4" key="1">
    <citation type="submission" date="2015-08" db="EMBL/GenBank/DDBJ databases">
        <authorList>
            <person name="Babu N.S."/>
            <person name="Beckwith C.J."/>
            <person name="Beseler K.G."/>
            <person name="Brison A."/>
            <person name="Carone J.V."/>
            <person name="Caskin T.P."/>
            <person name="Diamond M."/>
            <person name="Durham M.E."/>
            <person name="Foxe J.M."/>
            <person name="Go M."/>
            <person name="Henderson B.A."/>
            <person name="Jones I.B."/>
            <person name="McGettigan J.A."/>
            <person name="Micheletti S.J."/>
            <person name="Nasrallah M.E."/>
            <person name="Ortiz D."/>
            <person name="Piller C.R."/>
            <person name="Privatt S.R."/>
            <person name="Schneider S.L."/>
            <person name="Sharp S."/>
            <person name="Smith T.C."/>
            <person name="Stanton J.D."/>
            <person name="Ullery H.E."/>
            <person name="Wilson R.J."/>
            <person name="Serrano M.G."/>
            <person name="Buck G."/>
            <person name="Lee V."/>
            <person name="Wang Y."/>
            <person name="Carvalho R."/>
            <person name="Voegtly L."/>
            <person name="Shi R."/>
            <person name="Duckworth R."/>
            <person name="Johnson A."/>
            <person name="Loviza R."/>
            <person name="Walstead R."/>
            <person name="Shah Z."/>
            <person name="Kiflezghi M."/>
            <person name="Wade K."/>
            <person name="Ball S.L."/>
            <person name="Bradley K.W."/>
            <person name="Asai D.J."/>
            <person name="Bowman C.A."/>
            <person name="Russell D.A."/>
            <person name="Pope W.H."/>
            <person name="Jacobs-Sera D."/>
            <person name="Hendrix R.W."/>
            <person name="Hatfull G.F."/>
        </authorList>
    </citation>
    <scope>NUCLEOTIDE SEQUENCE [LARGE SCALE GENOMIC DNA]</scope>
    <source>
        <strain evidence="3 4">DSM 27648</strain>
    </source>
</reference>
<dbReference type="Proteomes" id="UP000064967">
    <property type="component" value="Chromosome"/>
</dbReference>
<evidence type="ECO:0000256" key="1">
    <source>
        <dbReference type="SAM" id="MobiDB-lite"/>
    </source>
</evidence>
<evidence type="ECO:0000313" key="4">
    <source>
        <dbReference type="Proteomes" id="UP000064967"/>
    </source>
</evidence>
<feature type="chain" id="PRO_5005466958" description="Secreted protein" evidence="2">
    <location>
        <begin position="23"/>
        <end position="174"/>
    </location>
</feature>
<organism evidence="3 4">
    <name type="scientific">Labilithrix luteola</name>
    <dbReference type="NCBI Taxonomy" id="1391654"/>
    <lineage>
        <taxon>Bacteria</taxon>
        <taxon>Pseudomonadati</taxon>
        <taxon>Myxococcota</taxon>
        <taxon>Polyangia</taxon>
        <taxon>Polyangiales</taxon>
        <taxon>Labilitrichaceae</taxon>
        <taxon>Labilithrix</taxon>
    </lineage>
</organism>
<feature type="compositionally biased region" description="Low complexity" evidence="1">
    <location>
        <begin position="44"/>
        <end position="65"/>
    </location>
</feature>
<dbReference type="KEGG" id="llu:AKJ09_08537"/>